<sequence length="145" mass="16488">MKILRIDHLHMKGNNFDKTAQAMEKLIGQDFYMRMDFTEKDGAEVAYQPYPIGLELFNPTDISKNSGRIAAESQPGVIAISYKVPNIKEAQGEMESLGYKLIEYFDYGEIQEALYDTKDDFGLMIELIEYPGDSITDVSNNIEDL</sequence>
<evidence type="ECO:0000259" key="1">
    <source>
        <dbReference type="PROSITE" id="PS51819"/>
    </source>
</evidence>
<accession>A0A923HWW0</accession>
<proteinExistence type="predicted"/>
<organism evidence="2 3">
    <name type="scientific">Acetobacterium paludosum</name>
    <dbReference type="NCBI Taxonomy" id="52693"/>
    <lineage>
        <taxon>Bacteria</taxon>
        <taxon>Bacillati</taxon>
        <taxon>Bacillota</taxon>
        <taxon>Clostridia</taxon>
        <taxon>Eubacteriales</taxon>
        <taxon>Eubacteriaceae</taxon>
        <taxon>Acetobacterium</taxon>
    </lineage>
</organism>
<keyword evidence="3" id="KW-1185">Reference proteome</keyword>
<protein>
    <recommendedName>
        <fullName evidence="1">VOC domain-containing protein</fullName>
    </recommendedName>
</protein>
<dbReference type="PROSITE" id="PS51819">
    <property type="entry name" value="VOC"/>
    <property type="match status" value="1"/>
</dbReference>
<gene>
    <name evidence="2" type="ORF">GH810_07310</name>
</gene>
<reference evidence="2" key="2">
    <citation type="submission" date="2020-10" db="EMBL/GenBank/DDBJ databases">
        <title>Comparative genomics of the Acetobacterium genus.</title>
        <authorList>
            <person name="Marshall C."/>
            <person name="May H."/>
            <person name="Norman S."/>
        </authorList>
    </citation>
    <scope>NUCLEOTIDE SEQUENCE</scope>
    <source>
        <strain evidence="2">DER-2019</strain>
    </source>
</reference>
<dbReference type="RefSeq" id="WP_148567457.1">
    <property type="nucleotide sequence ID" value="NZ_RXYA01000010.1"/>
</dbReference>
<dbReference type="InterPro" id="IPR037523">
    <property type="entry name" value="VOC_core"/>
</dbReference>
<feature type="domain" description="VOC" evidence="1">
    <location>
        <begin position="5"/>
        <end position="130"/>
    </location>
</feature>
<dbReference type="Proteomes" id="UP000616595">
    <property type="component" value="Unassembled WGS sequence"/>
</dbReference>
<reference evidence="2" key="1">
    <citation type="submission" date="2019-10" db="EMBL/GenBank/DDBJ databases">
        <authorList>
            <person name="Ross D.E."/>
            <person name="Gulliver D."/>
        </authorList>
    </citation>
    <scope>NUCLEOTIDE SEQUENCE</scope>
    <source>
        <strain evidence="2">DER-2019</strain>
    </source>
</reference>
<evidence type="ECO:0000313" key="2">
    <source>
        <dbReference type="EMBL" id="MBC3888114.1"/>
    </source>
</evidence>
<comment type="caution">
    <text evidence="2">The sequence shown here is derived from an EMBL/GenBank/DDBJ whole genome shotgun (WGS) entry which is preliminary data.</text>
</comment>
<dbReference type="AlphaFoldDB" id="A0A923HWW0"/>
<dbReference type="EMBL" id="WJBD01000007">
    <property type="protein sequence ID" value="MBC3888114.1"/>
    <property type="molecule type" value="Genomic_DNA"/>
</dbReference>
<dbReference type="InterPro" id="IPR029068">
    <property type="entry name" value="Glyas_Bleomycin-R_OHBP_Dase"/>
</dbReference>
<name>A0A923HWW0_9FIRM</name>
<dbReference type="SUPFAM" id="SSF54593">
    <property type="entry name" value="Glyoxalase/Bleomycin resistance protein/Dihydroxybiphenyl dioxygenase"/>
    <property type="match status" value="1"/>
</dbReference>
<evidence type="ECO:0000313" key="3">
    <source>
        <dbReference type="Proteomes" id="UP000616595"/>
    </source>
</evidence>
<dbReference type="Gene3D" id="3.10.180.10">
    <property type="entry name" value="2,3-Dihydroxybiphenyl 1,2-Dioxygenase, domain 1"/>
    <property type="match status" value="1"/>
</dbReference>